<keyword evidence="4" id="KW-1185">Reference proteome</keyword>
<accession>A0A2T0X3V1</accession>
<dbReference type="OrthoDB" id="9807486at2"/>
<dbReference type="HAMAP" id="MF_00758">
    <property type="entry name" value="UPF0301"/>
    <property type="match status" value="1"/>
</dbReference>
<proteinExistence type="inferred from homology"/>
<protein>
    <recommendedName>
        <fullName evidence="2">UPF0301 protein BCF33_2490</fullName>
    </recommendedName>
</protein>
<reference evidence="3 4" key="1">
    <citation type="submission" date="2018-03" db="EMBL/GenBank/DDBJ databases">
        <title>Genomic Encyclopedia of Archaeal and Bacterial Type Strains, Phase II (KMG-II): from individual species to whole genera.</title>
        <authorList>
            <person name="Goeker M."/>
        </authorList>
    </citation>
    <scope>NUCLEOTIDE SEQUENCE [LARGE SCALE GENOMIC DNA]</scope>
    <source>
        <strain evidence="3 4">DSM 29318</strain>
    </source>
</reference>
<comment type="caution">
    <text evidence="3">The sequence shown here is derived from an EMBL/GenBank/DDBJ whole genome shotgun (WGS) entry which is preliminary data.</text>
</comment>
<organism evidence="3 4">
    <name type="scientific">Hasllibacter halocynthiae</name>
    <dbReference type="NCBI Taxonomy" id="595589"/>
    <lineage>
        <taxon>Bacteria</taxon>
        <taxon>Pseudomonadati</taxon>
        <taxon>Pseudomonadota</taxon>
        <taxon>Alphaproteobacteria</taxon>
        <taxon>Rhodobacterales</taxon>
        <taxon>Roseobacteraceae</taxon>
        <taxon>Hasllibacter</taxon>
    </lineage>
</organism>
<dbReference type="SUPFAM" id="SSF143456">
    <property type="entry name" value="VC0467-like"/>
    <property type="match status" value="1"/>
</dbReference>
<comment type="similarity">
    <text evidence="1 2">Belongs to the UPF0301 (AlgH) family.</text>
</comment>
<dbReference type="GO" id="GO:0005829">
    <property type="term" value="C:cytosol"/>
    <property type="evidence" value="ECO:0007669"/>
    <property type="project" value="TreeGrafter"/>
</dbReference>
<dbReference type="EMBL" id="PVTT01000002">
    <property type="protein sequence ID" value="PRY93610.1"/>
    <property type="molecule type" value="Genomic_DNA"/>
</dbReference>
<evidence type="ECO:0000313" key="3">
    <source>
        <dbReference type="EMBL" id="PRY93610.1"/>
    </source>
</evidence>
<dbReference type="Proteomes" id="UP000238801">
    <property type="component" value="Unassembled WGS sequence"/>
</dbReference>
<dbReference type="InterPro" id="IPR003774">
    <property type="entry name" value="AlgH-like"/>
</dbReference>
<dbReference type="PANTHER" id="PTHR30327:SF1">
    <property type="entry name" value="UPF0301 PROTEIN YQGE"/>
    <property type="match status" value="1"/>
</dbReference>
<dbReference type="PANTHER" id="PTHR30327">
    <property type="entry name" value="UNCHARACTERIZED PROTEIN YQGE"/>
    <property type="match status" value="1"/>
</dbReference>
<dbReference type="Pfam" id="PF02622">
    <property type="entry name" value="DUF179"/>
    <property type="match status" value="1"/>
</dbReference>
<evidence type="ECO:0000256" key="1">
    <source>
        <dbReference type="ARBA" id="ARBA00009600"/>
    </source>
</evidence>
<name>A0A2T0X3V1_9RHOB</name>
<dbReference type="Gene3D" id="3.40.1740.10">
    <property type="entry name" value="VC0467-like"/>
    <property type="match status" value="1"/>
</dbReference>
<dbReference type="AlphaFoldDB" id="A0A2T0X3V1"/>
<evidence type="ECO:0000313" key="4">
    <source>
        <dbReference type="Proteomes" id="UP000238801"/>
    </source>
</evidence>
<dbReference type="RefSeq" id="WP_106161186.1">
    <property type="nucleotide sequence ID" value="NZ_PVTT01000002.1"/>
</dbReference>
<evidence type="ECO:0000256" key="2">
    <source>
        <dbReference type="HAMAP-Rule" id="MF_00758"/>
    </source>
</evidence>
<sequence>MSDNLAGHLLIALPSMRDPRFDRAAILLCEHGSGGAMGLVVNKPAVDVSFSEIAEQLDLPVAGTGGVPVRVGGPCETERGFLLHAGPPVQGGQAVSRELSMCATVDLLRAVAAGEGPEPCVLLLGYAGWGPGQLEDELAQNVWLTTPADPALVLSDDPGGVWATGLRGLGAAPGVLSGHSGQA</sequence>
<gene>
    <name evidence="3" type="ORF">BCF33_2490</name>
</gene>